<evidence type="ECO:0000313" key="7">
    <source>
        <dbReference type="EMBL" id="EGT33225.1"/>
    </source>
</evidence>
<feature type="region of interest" description="Disordered" evidence="4">
    <location>
        <begin position="167"/>
        <end position="191"/>
    </location>
</feature>
<gene>
    <name evidence="7" type="ORF">CAEBREN_11061</name>
</gene>
<dbReference type="Pfam" id="PF01466">
    <property type="entry name" value="Skp1"/>
    <property type="match status" value="1"/>
</dbReference>
<evidence type="ECO:0000256" key="3">
    <source>
        <dbReference type="PIRNR" id="PIRNR028729"/>
    </source>
</evidence>
<accession>G0NL13</accession>
<dbReference type="UniPathway" id="UPA00143"/>
<sequence length="191" mass="21220">MSAEDAPVVVVDEAAAPVKDVMYFRFVANDDQEFRISELAIQQSETLDRLVEAMRYTSEDVENKPAIPVGDIDGDTLKLVFQWCENHRGEAIPVDDGSVPKIVEIPEFDAKLMDIDNDRLFNLICAANFLNVQQLLDVSCKKVANMAIGKSPEELRIIFGIPTDEEDEAAERAAHEAEEQAVKEAAKKEPA</sequence>
<dbReference type="CDD" id="cd18322">
    <property type="entry name" value="BTB_POZ_SKP1"/>
    <property type="match status" value="1"/>
</dbReference>
<feature type="domain" description="SKP1 component POZ" evidence="6">
    <location>
        <begin position="24"/>
        <end position="88"/>
    </location>
</feature>
<proteinExistence type="inferred from homology"/>
<dbReference type="SUPFAM" id="SSF54695">
    <property type="entry name" value="POZ domain"/>
    <property type="match status" value="1"/>
</dbReference>
<evidence type="ECO:0000259" key="6">
    <source>
        <dbReference type="Pfam" id="PF03931"/>
    </source>
</evidence>
<dbReference type="Proteomes" id="UP000008068">
    <property type="component" value="Unassembled WGS sequence"/>
</dbReference>
<dbReference type="InterPro" id="IPR016072">
    <property type="entry name" value="Skp1_comp_dimer"/>
</dbReference>
<evidence type="ECO:0000256" key="1">
    <source>
        <dbReference type="ARBA" id="ARBA00009993"/>
    </source>
</evidence>
<evidence type="ECO:0000259" key="5">
    <source>
        <dbReference type="Pfam" id="PF01466"/>
    </source>
</evidence>
<dbReference type="HOGENOM" id="CLU_059252_1_0_1"/>
<dbReference type="STRING" id="135651.G0NL13"/>
<dbReference type="Gene3D" id="3.30.710.10">
    <property type="entry name" value="Potassium Channel Kv1.1, Chain A"/>
    <property type="match status" value="1"/>
</dbReference>
<dbReference type="InterPro" id="IPR036296">
    <property type="entry name" value="SKP1-like_dim_sf"/>
</dbReference>
<dbReference type="Pfam" id="PF03931">
    <property type="entry name" value="Skp1_POZ"/>
    <property type="match status" value="1"/>
</dbReference>
<comment type="similarity">
    <text evidence="1 3">Belongs to the SKP1 family.</text>
</comment>
<dbReference type="EMBL" id="GL379903">
    <property type="protein sequence ID" value="EGT33225.1"/>
    <property type="molecule type" value="Genomic_DNA"/>
</dbReference>
<dbReference type="PIRSF" id="PIRSF028729">
    <property type="entry name" value="E3_ubiquit_lig_SCF_Skp"/>
    <property type="match status" value="1"/>
</dbReference>
<dbReference type="FunFam" id="3.30.710.10:FF:000124">
    <property type="entry name" value="Protein CBG09126"/>
    <property type="match status" value="1"/>
</dbReference>
<reference evidence="8" key="1">
    <citation type="submission" date="2011-07" db="EMBL/GenBank/DDBJ databases">
        <authorList>
            <consortium name="Caenorhabditis brenneri Sequencing and Analysis Consortium"/>
            <person name="Wilson R.K."/>
        </authorList>
    </citation>
    <scope>NUCLEOTIDE SEQUENCE [LARGE SCALE GENOMIC DNA]</scope>
    <source>
        <strain evidence="8">PB2801</strain>
    </source>
</reference>
<dbReference type="OMA" id="MVEEDCA"/>
<keyword evidence="8" id="KW-1185">Reference proteome</keyword>
<dbReference type="AlphaFoldDB" id="G0NL13"/>
<feature type="domain" description="SKP1 component dimerisation" evidence="5">
    <location>
        <begin position="133"/>
        <end position="177"/>
    </location>
</feature>
<organism evidence="8">
    <name type="scientific">Caenorhabditis brenneri</name>
    <name type="common">Nematode worm</name>
    <dbReference type="NCBI Taxonomy" id="135651"/>
    <lineage>
        <taxon>Eukaryota</taxon>
        <taxon>Metazoa</taxon>
        <taxon>Ecdysozoa</taxon>
        <taxon>Nematoda</taxon>
        <taxon>Chromadorea</taxon>
        <taxon>Rhabditida</taxon>
        <taxon>Rhabditina</taxon>
        <taxon>Rhabditomorpha</taxon>
        <taxon>Rhabditoidea</taxon>
        <taxon>Rhabditidae</taxon>
        <taxon>Peloderinae</taxon>
        <taxon>Caenorhabditis</taxon>
    </lineage>
</organism>
<dbReference type="InParanoid" id="G0NL13"/>
<dbReference type="SUPFAM" id="SSF81382">
    <property type="entry name" value="Skp1 dimerisation domain-like"/>
    <property type="match status" value="1"/>
</dbReference>
<dbReference type="GO" id="GO:0016567">
    <property type="term" value="P:protein ubiquitination"/>
    <property type="evidence" value="ECO:0007669"/>
    <property type="project" value="UniProtKB-UniPathway"/>
</dbReference>
<comment type="function">
    <text evidence="3">Probable essential component of SCF (SKP1-CUL1-F-box protein) E3 ubiquitin-protein ligase complexes, which mediate the ubiquitination and subsequent proteasomal degradation of target proteins. Regulates cell proliferation during embryonic and larval development.</text>
</comment>
<feature type="compositionally biased region" description="Basic and acidic residues" evidence="4">
    <location>
        <begin position="170"/>
        <end position="191"/>
    </location>
</feature>
<dbReference type="InterPro" id="IPR001232">
    <property type="entry name" value="SKP1-like"/>
</dbReference>
<protein>
    <recommendedName>
        <fullName evidence="3">Skp1-related protein</fullName>
    </recommendedName>
</protein>
<name>G0NL13_CAEBE</name>
<evidence type="ECO:0000256" key="4">
    <source>
        <dbReference type="SAM" id="MobiDB-lite"/>
    </source>
</evidence>
<dbReference type="SMART" id="SM00512">
    <property type="entry name" value="Skp1"/>
    <property type="match status" value="1"/>
</dbReference>
<dbReference type="InterPro" id="IPR016897">
    <property type="entry name" value="SKP1"/>
</dbReference>
<keyword evidence="2 3" id="KW-0833">Ubl conjugation pathway</keyword>
<evidence type="ECO:0000256" key="2">
    <source>
        <dbReference type="ARBA" id="ARBA00022786"/>
    </source>
</evidence>
<dbReference type="InterPro" id="IPR016073">
    <property type="entry name" value="Skp1_comp_POZ"/>
</dbReference>
<dbReference type="eggNOG" id="KOG1724">
    <property type="taxonomic scope" value="Eukaryota"/>
</dbReference>
<dbReference type="PANTHER" id="PTHR11165">
    <property type="entry name" value="SKP1"/>
    <property type="match status" value="1"/>
</dbReference>
<evidence type="ECO:0000313" key="8">
    <source>
        <dbReference type="Proteomes" id="UP000008068"/>
    </source>
</evidence>
<dbReference type="OrthoDB" id="5867496at2759"/>
<dbReference type="InterPro" id="IPR011333">
    <property type="entry name" value="SKP1/BTB/POZ_sf"/>
</dbReference>
<comment type="pathway">
    <text evidence="3">Protein modification; protein ubiquitination.</text>
</comment>
<dbReference type="FunCoup" id="G0NL13">
    <property type="interactions" value="367"/>
</dbReference>
<dbReference type="GO" id="GO:0006511">
    <property type="term" value="P:ubiquitin-dependent protein catabolic process"/>
    <property type="evidence" value="ECO:0007669"/>
    <property type="project" value="InterPro"/>
</dbReference>